<dbReference type="EMBL" id="JANBOH010000440">
    <property type="protein sequence ID" value="KAJ1642258.1"/>
    <property type="molecule type" value="Genomic_DNA"/>
</dbReference>
<dbReference type="AlphaFoldDB" id="A0A9W7XGC6"/>
<keyword evidence="2" id="KW-0067">ATP-binding</keyword>
<keyword evidence="5" id="KW-1185">Reference proteome</keyword>
<dbReference type="GO" id="GO:0005524">
    <property type="term" value="F:ATP binding"/>
    <property type="evidence" value="ECO:0007669"/>
    <property type="project" value="UniProtKB-KW"/>
</dbReference>
<evidence type="ECO:0000313" key="5">
    <source>
        <dbReference type="Proteomes" id="UP001145021"/>
    </source>
</evidence>
<dbReference type="GO" id="GO:0016020">
    <property type="term" value="C:membrane"/>
    <property type="evidence" value="ECO:0007669"/>
    <property type="project" value="TreeGrafter"/>
</dbReference>
<protein>
    <submittedName>
        <fullName evidence="4">Medium-chain fatty acid-CoA ligase faa2</fullName>
        <ecNumber evidence="4">6.2.1.3</ecNumber>
    </submittedName>
</protein>
<organism evidence="4 5">
    <name type="scientific">Coemansia asiatica</name>
    <dbReference type="NCBI Taxonomy" id="1052880"/>
    <lineage>
        <taxon>Eukaryota</taxon>
        <taxon>Fungi</taxon>
        <taxon>Fungi incertae sedis</taxon>
        <taxon>Zoopagomycota</taxon>
        <taxon>Kickxellomycotina</taxon>
        <taxon>Kickxellomycetes</taxon>
        <taxon>Kickxellales</taxon>
        <taxon>Kickxellaceae</taxon>
        <taxon>Coemansia</taxon>
    </lineage>
</organism>
<dbReference type="PANTHER" id="PTHR43272">
    <property type="entry name" value="LONG-CHAIN-FATTY-ACID--COA LIGASE"/>
    <property type="match status" value="1"/>
</dbReference>
<dbReference type="Gene3D" id="3.40.50.12780">
    <property type="entry name" value="N-terminal domain of ligase-like"/>
    <property type="match status" value="1"/>
</dbReference>
<evidence type="ECO:0000256" key="1">
    <source>
        <dbReference type="ARBA" id="ARBA00022741"/>
    </source>
</evidence>
<dbReference type="EC" id="6.2.1.3" evidence="4"/>
<comment type="caution">
    <text evidence="4">The sequence shown here is derived from an EMBL/GenBank/DDBJ whole genome shotgun (WGS) entry which is preliminary data.</text>
</comment>
<gene>
    <name evidence="4" type="primary">FAA2_14</name>
    <name evidence="4" type="ORF">LPJ64_005879</name>
</gene>
<evidence type="ECO:0000256" key="2">
    <source>
        <dbReference type="ARBA" id="ARBA00022840"/>
    </source>
</evidence>
<dbReference type="Pfam" id="PF00501">
    <property type="entry name" value="AMP-binding"/>
    <property type="match status" value="1"/>
</dbReference>
<feature type="domain" description="AMP-dependent synthetase/ligase" evidence="3">
    <location>
        <begin position="69"/>
        <end position="493"/>
    </location>
</feature>
<dbReference type="GO" id="GO:0005783">
    <property type="term" value="C:endoplasmic reticulum"/>
    <property type="evidence" value="ECO:0007669"/>
    <property type="project" value="TreeGrafter"/>
</dbReference>
<dbReference type="SUPFAM" id="SSF56801">
    <property type="entry name" value="Acetyl-CoA synthetase-like"/>
    <property type="match status" value="1"/>
</dbReference>
<name>A0A9W7XGC6_9FUNG</name>
<dbReference type="InterPro" id="IPR042099">
    <property type="entry name" value="ANL_N_sf"/>
</dbReference>
<accession>A0A9W7XGC6</accession>
<dbReference type="PANTHER" id="PTHR43272:SF33">
    <property type="entry name" value="AMP-BINDING DOMAIN-CONTAINING PROTEIN-RELATED"/>
    <property type="match status" value="1"/>
</dbReference>
<dbReference type="Proteomes" id="UP001145021">
    <property type="component" value="Unassembled WGS sequence"/>
</dbReference>
<dbReference type="InterPro" id="IPR000873">
    <property type="entry name" value="AMP-dep_synth/lig_dom"/>
</dbReference>
<dbReference type="GO" id="GO:0004467">
    <property type="term" value="F:long-chain fatty acid-CoA ligase activity"/>
    <property type="evidence" value="ECO:0007669"/>
    <property type="project" value="UniProtKB-EC"/>
</dbReference>
<reference evidence="4" key="1">
    <citation type="submission" date="2022-07" db="EMBL/GenBank/DDBJ databases">
        <title>Phylogenomic reconstructions and comparative analyses of Kickxellomycotina fungi.</title>
        <authorList>
            <person name="Reynolds N.K."/>
            <person name="Stajich J.E."/>
            <person name="Barry K."/>
            <person name="Grigoriev I.V."/>
            <person name="Crous P."/>
            <person name="Smith M.E."/>
        </authorList>
    </citation>
    <scope>NUCLEOTIDE SEQUENCE</scope>
    <source>
        <strain evidence="4">NBRC 105413</strain>
    </source>
</reference>
<keyword evidence="1" id="KW-0547">Nucleotide-binding</keyword>
<proteinExistence type="predicted"/>
<keyword evidence="4" id="KW-0436">Ligase</keyword>
<evidence type="ECO:0000313" key="4">
    <source>
        <dbReference type="EMBL" id="KAJ1642258.1"/>
    </source>
</evidence>
<sequence length="694" mass="76944">MSKSYAVPSSELPGYTAIYRHPDYKDGTHNNEYSDITTLYEVFQNLVKTRPHSDFLGARPYFPESSKFGPYRWITTTQAQEIVDNFGSGLDGLFEKYAPEPNESTGMQPLGIFSVNRPEWLLTELAAFRTGRYSVGVIDASGVGRAEFDMNHSEMHVVVCSMDKITRMLDRIKYTPRIRAIVSMDRLDCSKPHASTQPFSPQTIEKLKQKAREAGVYLTDMDQVIQDGRTNPTEARPSKPEDLCTLCYSSGTAGAQKGVLATHKSFVYAARSAALAMRFGPQTYFSYIPLYHVFDRYAVYAIMHTGIKIGFYHGDMQALLEDMQQLQPTVLTIIPHVLNRVYDRIAQASVAADSLSGSLSRKAYAAKLRRIRNNGALTHSFWDKLIFSKISALFGGRVQTMICGSAYLDPRVQDFFRAALSCNVIQGYGQTETMAGGTIQQRSDTSSNNVGVPNPGVDLRLRSIPEMSYHVTDTPGPRGELLVRAPNVFSGYLRDAEKTRESMDGEWLATGDIATVNPDGSFSIIDRVKNVIKTAQAMWIEPEPLESTYAQHPMIKNIFIYGSERERELVAVAVPDPASFIPWARKLVGGGGGGSENIDELCADLKVRAAMVEELKLLAARNNVPRPGHIAAVHLEPSPFESVSSEFYTITLKVRRHVVRAHYKGAFAALYKTLSCNDDPTVLTLTSASSAETL</sequence>
<evidence type="ECO:0000259" key="3">
    <source>
        <dbReference type="Pfam" id="PF00501"/>
    </source>
</evidence>